<gene>
    <name evidence="9" type="ORF">HOO65_020085</name>
</gene>
<comment type="caution">
    <text evidence="9">The sequence shown here is derived from an EMBL/GenBank/DDBJ whole genome shotgun (WGS) entry which is preliminary data.</text>
</comment>
<dbReference type="GeneID" id="98115718"/>
<keyword evidence="3" id="KW-0677">Repeat</keyword>
<feature type="repeat" description="WD" evidence="6">
    <location>
        <begin position="387"/>
        <end position="429"/>
    </location>
</feature>
<feature type="repeat" description="WD" evidence="6">
    <location>
        <begin position="286"/>
        <end position="322"/>
    </location>
</feature>
<keyword evidence="4" id="KW-0156">Chromatin regulator</keyword>
<evidence type="ECO:0000256" key="6">
    <source>
        <dbReference type="PROSITE-ProRule" id="PRU00221"/>
    </source>
</evidence>
<sequence length="439" mass="49103">MSSPSASLDNQTANLSIEEQEQEAQRVINEEYKTWKKNSPFLYDMVLSNDSTALEWPTLTVEWFPDVKEEKDKPYNTHRLLIGTHTSNDVQNQVQIAEVQIPKVTTPNAEEYDEEKEEIGGYGKRTGGPGMKFNVVHRINHPGEVNKARINPLNPDQIATMAIDGRVLIFDRSKLSVIPGASLEAHMELHGHEGEGFGLCWSPHELGQLASGSEDKTMCLWDLNDYTTGNSILSPKRRYTHHDNIVNDVQFHPVVKSFIGTVSDDLTLKIVDLREASNSKAALVAKDGHVDAINALAWNPHQEVLVATASGDKTIGLWDIRNVKQKVHTFTGHEDAVTSLQWHPTEAGVLGSGSYDRRILFWDLSRIGDEQLPEDAEDGPPELLFMHGGHTNHLADFSWNKNEPWLVASAAEDNLLQVWKVASQLITRDEGDIPLEDME</sequence>
<evidence type="ECO:0000256" key="7">
    <source>
        <dbReference type="SAM" id="MobiDB-lite"/>
    </source>
</evidence>
<reference evidence="9 10" key="1">
    <citation type="submission" date="2020-05" db="EMBL/GenBank/DDBJ databases">
        <title>Ceratocystis lukuohia genome.</title>
        <authorList>
            <person name="Harrington T.C."/>
            <person name="Kim K."/>
            <person name="Mayers C.G."/>
        </authorList>
    </citation>
    <scope>NUCLEOTIDE SEQUENCE [LARGE SCALE GENOMIC DNA]</scope>
    <source>
        <strain evidence="9 10">C4212</strain>
    </source>
</reference>
<dbReference type="InterPro" id="IPR022052">
    <property type="entry name" value="Histone-bd_RBBP4-like_N"/>
</dbReference>
<evidence type="ECO:0000313" key="10">
    <source>
        <dbReference type="Proteomes" id="UP001610728"/>
    </source>
</evidence>
<feature type="domain" description="Histone-binding protein RBBP4-like N-terminal" evidence="8">
    <location>
        <begin position="30"/>
        <end position="103"/>
    </location>
</feature>
<organism evidence="9 10">
    <name type="scientific">Ceratocystis lukuohia</name>
    <dbReference type="NCBI Taxonomy" id="2019550"/>
    <lineage>
        <taxon>Eukaryota</taxon>
        <taxon>Fungi</taxon>
        <taxon>Dikarya</taxon>
        <taxon>Ascomycota</taxon>
        <taxon>Pezizomycotina</taxon>
        <taxon>Sordariomycetes</taxon>
        <taxon>Hypocreomycetidae</taxon>
        <taxon>Microascales</taxon>
        <taxon>Ceratocystidaceae</taxon>
        <taxon>Ceratocystis</taxon>
    </lineage>
</organism>
<name>A0ABR4MMP1_9PEZI</name>
<dbReference type="SMART" id="SM00320">
    <property type="entry name" value="WD40"/>
    <property type="match status" value="6"/>
</dbReference>
<dbReference type="PANTHER" id="PTHR22850">
    <property type="entry name" value="WD40 REPEAT FAMILY"/>
    <property type="match status" value="1"/>
</dbReference>
<evidence type="ECO:0000259" key="8">
    <source>
        <dbReference type="Pfam" id="PF12265"/>
    </source>
</evidence>
<keyword evidence="5" id="KW-0539">Nucleus</keyword>
<dbReference type="InterPro" id="IPR020472">
    <property type="entry name" value="WD40_PAC1"/>
</dbReference>
<keyword evidence="10" id="KW-1185">Reference proteome</keyword>
<evidence type="ECO:0000256" key="2">
    <source>
        <dbReference type="ARBA" id="ARBA00022574"/>
    </source>
</evidence>
<accession>A0ABR4MMP1</accession>
<feature type="repeat" description="WD" evidence="6">
    <location>
        <begin position="189"/>
        <end position="231"/>
    </location>
</feature>
<dbReference type="Pfam" id="PF00400">
    <property type="entry name" value="WD40"/>
    <property type="match status" value="5"/>
</dbReference>
<evidence type="ECO:0000256" key="5">
    <source>
        <dbReference type="ARBA" id="ARBA00023242"/>
    </source>
</evidence>
<proteinExistence type="predicted"/>
<comment type="subcellular location">
    <subcellularLocation>
        <location evidence="1">Nucleus</location>
    </subcellularLocation>
</comment>
<dbReference type="Pfam" id="PF12265">
    <property type="entry name" value="CAF1C_H4-bd"/>
    <property type="match status" value="1"/>
</dbReference>
<keyword evidence="2 6" id="KW-0853">WD repeat</keyword>
<dbReference type="PRINTS" id="PR00320">
    <property type="entry name" value="GPROTEINBRPT"/>
</dbReference>
<feature type="region of interest" description="Disordered" evidence="7">
    <location>
        <begin position="1"/>
        <end position="21"/>
    </location>
</feature>
<dbReference type="Proteomes" id="UP001610728">
    <property type="component" value="Unassembled WGS sequence"/>
</dbReference>
<dbReference type="Gene3D" id="2.130.10.10">
    <property type="entry name" value="YVTN repeat-like/Quinoprotein amine dehydrogenase"/>
    <property type="match status" value="1"/>
</dbReference>
<evidence type="ECO:0000256" key="3">
    <source>
        <dbReference type="ARBA" id="ARBA00022737"/>
    </source>
</evidence>
<protein>
    <submittedName>
        <fullName evidence="9">Histone acetyltransferase type B subunit 2</fullName>
    </submittedName>
</protein>
<dbReference type="EMBL" id="JABSNW010000002">
    <property type="protein sequence ID" value="KAL2889543.1"/>
    <property type="molecule type" value="Genomic_DNA"/>
</dbReference>
<dbReference type="InterPro" id="IPR015943">
    <property type="entry name" value="WD40/YVTN_repeat-like_dom_sf"/>
</dbReference>
<dbReference type="PROSITE" id="PS50294">
    <property type="entry name" value="WD_REPEATS_REGION"/>
    <property type="match status" value="3"/>
</dbReference>
<feature type="compositionally biased region" description="Polar residues" evidence="7">
    <location>
        <begin position="1"/>
        <end position="17"/>
    </location>
</feature>
<feature type="repeat" description="WD" evidence="6">
    <location>
        <begin position="330"/>
        <end position="365"/>
    </location>
</feature>
<dbReference type="PROSITE" id="PS50082">
    <property type="entry name" value="WD_REPEATS_2"/>
    <property type="match status" value="4"/>
</dbReference>
<dbReference type="InterPro" id="IPR019775">
    <property type="entry name" value="WD40_repeat_CS"/>
</dbReference>
<dbReference type="InterPro" id="IPR050459">
    <property type="entry name" value="WD_repeat_RBAP46/RBAP48/MSI1"/>
</dbReference>
<dbReference type="InterPro" id="IPR036322">
    <property type="entry name" value="WD40_repeat_dom_sf"/>
</dbReference>
<dbReference type="RefSeq" id="XP_070860723.1">
    <property type="nucleotide sequence ID" value="XM_071006668.1"/>
</dbReference>
<dbReference type="InterPro" id="IPR001680">
    <property type="entry name" value="WD40_rpt"/>
</dbReference>
<evidence type="ECO:0000256" key="1">
    <source>
        <dbReference type="ARBA" id="ARBA00004123"/>
    </source>
</evidence>
<dbReference type="PROSITE" id="PS00678">
    <property type="entry name" value="WD_REPEATS_1"/>
    <property type="match status" value="3"/>
</dbReference>
<evidence type="ECO:0000256" key="4">
    <source>
        <dbReference type="ARBA" id="ARBA00022853"/>
    </source>
</evidence>
<evidence type="ECO:0000313" key="9">
    <source>
        <dbReference type="EMBL" id="KAL2889543.1"/>
    </source>
</evidence>
<dbReference type="SUPFAM" id="SSF50978">
    <property type="entry name" value="WD40 repeat-like"/>
    <property type="match status" value="1"/>
</dbReference>